<dbReference type="Pfam" id="PF05649">
    <property type="entry name" value="Peptidase_M13_N"/>
    <property type="match status" value="1"/>
</dbReference>
<evidence type="ECO:0000259" key="9">
    <source>
        <dbReference type="Pfam" id="PF05649"/>
    </source>
</evidence>
<evidence type="ECO:0000313" key="11">
    <source>
        <dbReference type="Proteomes" id="UP000267223"/>
    </source>
</evidence>
<dbReference type="InterPro" id="IPR008753">
    <property type="entry name" value="Peptidase_M13_N"/>
</dbReference>
<dbReference type="GO" id="GO:0016485">
    <property type="term" value="P:protein processing"/>
    <property type="evidence" value="ECO:0007669"/>
    <property type="project" value="TreeGrafter"/>
</dbReference>
<feature type="domain" description="Peptidase M13 N-terminal" evidence="9">
    <location>
        <begin position="38"/>
        <end position="416"/>
    </location>
</feature>
<dbReference type="OrthoDB" id="9775677at2"/>
<dbReference type="GO" id="GO:0005886">
    <property type="term" value="C:plasma membrane"/>
    <property type="evidence" value="ECO:0007669"/>
    <property type="project" value="TreeGrafter"/>
</dbReference>
<protein>
    <submittedName>
        <fullName evidence="10">M13 family peptidase</fullName>
    </submittedName>
</protein>
<evidence type="ECO:0000256" key="1">
    <source>
        <dbReference type="ARBA" id="ARBA00001947"/>
    </source>
</evidence>
<organism evidence="10 11">
    <name type="scientific">Hanamia caeni</name>
    <dbReference type="NCBI Taxonomy" id="2294116"/>
    <lineage>
        <taxon>Bacteria</taxon>
        <taxon>Pseudomonadati</taxon>
        <taxon>Bacteroidota</taxon>
        <taxon>Chitinophagia</taxon>
        <taxon>Chitinophagales</taxon>
        <taxon>Chitinophagaceae</taxon>
        <taxon>Hanamia</taxon>
    </lineage>
</organism>
<dbReference type="InterPro" id="IPR024079">
    <property type="entry name" value="MetalloPept_cat_dom_sf"/>
</dbReference>
<comment type="caution">
    <text evidence="10">The sequence shown here is derived from an EMBL/GenBank/DDBJ whole genome shotgun (WGS) entry which is preliminary data.</text>
</comment>
<dbReference type="PROSITE" id="PS51257">
    <property type="entry name" value="PROKAR_LIPOPROTEIN"/>
    <property type="match status" value="1"/>
</dbReference>
<keyword evidence="6" id="KW-0862">Zinc</keyword>
<gene>
    <name evidence="10" type="ORF">EFY79_01010</name>
</gene>
<dbReference type="EMBL" id="RJJR01000001">
    <property type="protein sequence ID" value="RNI39913.1"/>
    <property type="molecule type" value="Genomic_DNA"/>
</dbReference>
<reference evidence="10 11" key="1">
    <citation type="submission" date="2018-11" db="EMBL/GenBank/DDBJ databases">
        <title>Draft genome sequence of Ferruginibacter sp. BO-59.</title>
        <authorList>
            <person name="Im W.T."/>
        </authorList>
    </citation>
    <scope>NUCLEOTIDE SEQUENCE [LARGE SCALE GENOMIC DNA]</scope>
    <source>
        <strain evidence="10 11">BO-59</strain>
    </source>
</reference>
<dbReference type="InterPro" id="IPR018497">
    <property type="entry name" value="Peptidase_M13_C"/>
</dbReference>
<evidence type="ECO:0000256" key="3">
    <source>
        <dbReference type="ARBA" id="ARBA00022670"/>
    </source>
</evidence>
<comment type="similarity">
    <text evidence="2">Belongs to the peptidase M13 family.</text>
</comment>
<keyword evidence="4" id="KW-0479">Metal-binding</keyword>
<evidence type="ECO:0000256" key="5">
    <source>
        <dbReference type="ARBA" id="ARBA00022801"/>
    </source>
</evidence>
<dbReference type="AlphaFoldDB" id="A0A3M9NRT5"/>
<keyword evidence="7" id="KW-0482">Metalloprotease</keyword>
<dbReference type="InterPro" id="IPR042089">
    <property type="entry name" value="Peptidase_M13_dom_2"/>
</dbReference>
<dbReference type="SUPFAM" id="SSF55486">
    <property type="entry name" value="Metalloproteases ('zincins'), catalytic domain"/>
    <property type="match status" value="1"/>
</dbReference>
<dbReference type="PRINTS" id="PR00786">
    <property type="entry name" value="NEPRILYSIN"/>
</dbReference>
<keyword evidence="11" id="KW-1185">Reference proteome</keyword>
<evidence type="ECO:0000256" key="6">
    <source>
        <dbReference type="ARBA" id="ARBA00022833"/>
    </source>
</evidence>
<keyword evidence="3" id="KW-0645">Protease</keyword>
<dbReference type="GO" id="GO:0046872">
    <property type="term" value="F:metal ion binding"/>
    <property type="evidence" value="ECO:0007669"/>
    <property type="project" value="UniProtKB-KW"/>
</dbReference>
<evidence type="ECO:0000313" key="10">
    <source>
        <dbReference type="EMBL" id="RNI39913.1"/>
    </source>
</evidence>
<dbReference type="PROSITE" id="PS51885">
    <property type="entry name" value="NEPRILYSIN"/>
    <property type="match status" value="1"/>
</dbReference>
<evidence type="ECO:0000256" key="7">
    <source>
        <dbReference type="ARBA" id="ARBA00023049"/>
    </source>
</evidence>
<dbReference type="PANTHER" id="PTHR11733:SF167">
    <property type="entry name" value="FI17812P1-RELATED"/>
    <property type="match status" value="1"/>
</dbReference>
<feature type="domain" description="Peptidase M13 C-terminal" evidence="8">
    <location>
        <begin position="468"/>
        <end position="666"/>
    </location>
</feature>
<evidence type="ECO:0000256" key="2">
    <source>
        <dbReference type="ARBA" id="ARBA00007357"/>
    </source>
</evidence>
<evidence type="ECO:0000259" key="8">
    <source>
        <dbReference type="Pfam" id="PF01431"/>
    </source>
</evidence>
<dbReference type="GO" id="GO:0004222">
    <property type="term" value="F:metalloendopeptidase activity"/>
    <property type="evidence" value="ECO:0007669"/>
    <property type="project" value="InterPro"/>
</dbReference>
<dbReference type="InterPro" id="IPR000718">
    <property type="entry name" value="Peptidase_M13"/>
</dbReference>
<keyword evidence="5" id="KW-0378">Hydrolase</keyword>
<accession>A0A3M9NRT5</accession>
<name>A0A3M9NRT5_9BACT</name>
<dbReference type="Pfam" id="PF01431">
    <property type="entry name" value="Peptidase_M13"/>
    <property type="match status" value="1"/>
</dbReference>
<dbReference type="PANTHER" id="PTHR11733">
    <property type="entry name" value="ZINC METALLOPROTEASE FAMILY M13 NEPRILYSIN-RELATED"/>
    <property type="match status" value="1"/>
</dbReference>
<dbReference type="Proteomes" id="UP000267223">
    <property type="component" value="Unassembled WGS sequence"/>
</dbReference>
<evidence type="ECO:0000256" key="4">
    <source>
        <dbReference type="ARBA" id="ARBA00022723"/>
    </source>
</evidence>
<dbReference type="RefSeq" id="WP_123118804.1">
    <property type="nucleotide sequence ID" value="NZ_RJJR01000001.1"/>
</dbReference>
<dbReference type="CDD" id="cd08662">
    <property type="entry name" value="M13"/>
    <property type="match status" value="1"/>
</dbReference>
<dbReference type="Gene3D" id="1.10.1380.10">
    <property type="entry name" value="Neutral endopeptidase , domain2"/>
    <property type="match status" value="1"/>
</dbReference>
<sequence>MKYLLRCCIASLVIFSCKSKSTEIKLPFAENIDTTVAPGNDFFEYANGKWIKDNPIPKEESSWGIGYVVNNENQQRIRNISEEAVKQKADKGSAAQKIGDFWSAAMDSATVEKQGIEYLNPYLKKVDSISNISSFINTVAALNRIGVDALFNTFIEQDDKQSDVMALKLSQGGLGLPERDYYFNTDSSTANIRKGYVHHIATVLTFQGQDSSSAAKAAGNIFRFETQLAKNSRKLADLRDPYANYHKMAIADLKKLSSEIDWQKFLKDIGVANVDSVIIGQPEFFRALDANLKARSISDLKNYLTYRLINSFSNALPEKYGVESFTFNQLFSGAKERKPRWKRVVQSEEDAMGELVGQLYVKKYFDSTAKKRYEKMLEEIRAAYKRRIEKLDWMSDSTKQKAIVKLEAIHKKVGYPDKWKDFSQMQISNESYLQNVINANTWWHNFEINKLGKPVDREEWGMYPQTYNAYYNPANNEIVFPAAAFIVPGYADKDLDDATMFGYVGASYIGHEITHGFDDQGRLFDAQGNLHNWWTKKDSAEFAKRAQVIINQFNKYEPLPGYHVNGRATQGENIADLGGLEIGIDAFKNSEAYKKNEIINGFTPMQRFFMGYALSWLYEIRPELLRNRIMTDVHAPAKYRVNGPFSDIGEFYKTYNVTAKDSMYIPDSLRVKIW</sequence>
<dbReference type="Gene3D" id="3.40.390.10">
    <property type="entry name" value="Collagenase (Catalytic Domain)"/>
    <property type="match status" value="1"/>
</dbReference>
<comment type="cofactor">
    <cofactor evidence="1">
        <name>Zn(2+)</name>
        <dbReference type="ChEBI" id="CHEBI:29105"/>
    </cofactor>
</comment>
<proteinExistence type="inferred from homology"/>